<evidence type="ECO:0000256" key="2">
    <source>
        <dbReference type="ARBA" id="ARBA00022475"/>
    </source>
</evidence>
<organism evidence="12 13">
    <name type="scientific">Xyrichtys novacula</name>
    <name type="common">Pearly razorfish</name>
    <name type="synonym">Hemipteronotus novacula</name>
    <dbReference type="NCBI Taxonomy" id="13765"/>
    <lineage>
        <taxon>Eukaryota</taxon>
        <taxon>Metazoa</taxon>
        <taxon>Chordata</taxon>
        <taxon>Craniata</taxon>
        <taxon>Vertebrata</taxon>
        <taxon>Euteleostomi</taxon>
        <taxon>Actinopterygii</taxon>
        <taxon>Neopterygii</taxon>
        <taxon>Teleostei</taxon>
        <taxon>Neoteleostei</taxon>
        <taxon>Acanthomorphata</taxon>
        <taxon>Eupercaria</taxon>
        <taxon>Labriformes</taxon>
        <taxon>Labridae</taxon>
        <taxon>Xyrichtys</taxon>
    </lineage>
</organism>
<evidence type="ECO:0000259" key="11">
    <source>
        <dbReference type="SMART" id="SM00179"/>
    </source>
</evidence>
<keyword evidence="2" id="KW-1003">Cell membrane</keyword>
<evidence type="ECO:0000313" key="12">
    <source>
        <dbReference type="EMBL" id="CAJ1081068.1"/>
    </source>
</evidence>
<feature type="domain" description="EGF-like calcium-binding" evidence="11">
    <location>
        <begin position="167"/>
        <end position="209"/>
    </location>
</feature>
<protein>
    <submittedName>
        <fullName evidence="12">Mucin-13b isoform X8</fullName>
    </submittedName>
</protein>
<dbReference type="SMART" id="SM00179">
    <property type="entry name" value="EGF_CA"/>
    <property type="match status" value="1"/>
</dbReference>
<feature type="compositionally biased region" description="Basic and acidic residues" evidence="9">
    <location>
        <begin position="404"/>
        <end position="413"/>
    </location>
</feature>
<evidence type="ECO:0000256" key="9">
    <source>
        <dbReference type="SAM" id="MobiDB-lite"/>
    </source>
</evidence>
<evidence type="ECO:0000256" key="1">
    <source>
        <dbReference type="ARBA" id="ARBA00004236"/>
    </source>
</evidence>
<evidence type="ECO:0000313" key="13">
    <source>
        <dbReference type="Proteomes" id="UP001178508"/>
    </source>
</evidence>
<feature type="region of interest" description="Disordered" evidence="9">
    <location>
        <begin position="301"/>
        <end position="413"/>
    </location>
</feature>
<feature type="compositionally biased region" description="Polar residues" evidence="9">
    <location>
        <begin position="321"/>
        <end position="342"/>
    </location>
</feature>
<keyword evidence="10" id="KW-1133">Transmembrane helix</keyword>
<gene>
    <name evidence="12" type="ORF">XNOV1_A019877</name>
</gene>
<evidence type="ECO:0000256" key="10">
    <source>
        <dbReference type="SAM" id="Phobius"/>
    </source>
</evidence>
<feature type="compositionally biased region" description="Basic and acidic residues" evidence="9">
    <location>
        <begin position="352"/>
        <end position="361"/>
    </location>
</feature>
<keyword evidence="13" id="KW-1185">Reference proteome</keyword>
<name>A0AAV1H8S4_XYRNO</name>
<dbReference type="AlphaFoldDB" id="A0AAV1H8S4"/>
<evidence type="ECO:0000256" key="3">
    <source>
        <dbReference type="ARBA" id="ARBA00022536"/>
    </source>
</evidence>
<evidence type="ECO:0000256" key="5">
    <source>
        <dbReference type="ARBA" id="ARBA00022737"/>
    </source>
</evidence>
<keyword evidence="6 10" id="KW-0472">Membrane</keyword>
<dbReference type="PANTHER" id="PTHR24037">
    <property type="entry name" value="HEART DEVELOPMENT PROTEIN WITH EGF-LIKE DOMAINS 1"/>
    <property type="match status" value="1"/>
</dbReference>
<comment type="subcellular location">
    <subcellularLocation>
        <location evidence="1">Cell membrane</location>
    </subcellularLocation>
</comment>
<keyword evidence="8" id="KW-0325">Glycoprotein</keyword>
<evidence type="ECO:0000256" key="8">
    <source>
        <dbReference type="ARBA" id="ARBA00023180"/>
    </source>
</evidence>
<keyword evidence="10" id="KW-0812">Transmembrane</keyword>
<accession>A0AAV1H8S4</accession>
<dbReference type="PANTHER" id="PTHR24037:SF10">
    <property type="entry name" value="MUCIN-13"/>
    <property type="match status" value="1"/>
</dbReference>
<keyword evidence="7" id="KW-1015">Disulfide bond</keyword>
<evidence type="ECO:0000256" key="7">
    <source>
        <dbReference type="ARBA" id="ARBA00023157"/>
    </source>
</evidence>
<reference evidence="12" key="1">
    <citation type="submission" date="2023-08" db="EMBL/GenBank/DDBJ databases">
        <authorList>
            <person name="Alioto T."/>
            <person name="Alioto T."/>
            <person name="Gomez Garrido J."/>
        </authorList>
    </citation>
    <scope>NUCLEOTIDE SEQUENCE</scope>
</reference>
<proteinExistence type="predicted"/>
<keyword evidence="5" id="KW-0677">Repeat</keyword>
<dbReference type="GO" id="GO:0005509">
    <property type="term" value="F:calcium ion binding"/>
    <property type="evidence" value="ECO:0007669"/>
    <property type="project" value="InterPro"/>
</dbReference>
<feature type="compositionally biased region" description="Polar residues" evidence="9">
    <location>
        <begin position="363"/>
        <end position="399"/>
    </location>
</feature>
<dbReference type="InterPro" id="IPR001881">
    <property type="entry name" value="EGF-like_Ca-bd_dom"/>
</dbReference>
<dbReference type="GO" id="GO:0005886">
    <property type="term" value="C:plasma membrane"/>
    <property type="evidence" value="ECO:0007669"/>
    <property type="project" value="UniProtKB-SubCell"/>
</dbReference>
<sequence>MVQPQNLLHLNRQLQGEVTVVQPQNLLHLNRQLQGEVTVVQPQNLLHLNRQLQGEVTVVQPQNLLHLNRQLQGEVTVVQPQNLLHLNRQLQGEVTVVQPQNLLHLNRQLQGEVTVVQPQNLLHLNRQLQGEVTVVQPQNLLHLNRQLQREVMVVQPQNLLHLLPKHQGDLCEGNACDATTTTCTPAEGSFVCNCLAGYIKTTYAQRMCTACPSGEKASSDKCVPCSFGYSGFNCNESWKLVLVIVGSVFGGLLLLSVIGMIVMARRPAKKSSKKVKGENVNGFSTKAPLVSDSSANNRAAAVNGPANSFSNAGVPRIPRATTANSLDGRTNLEMTPSNSRQGFNPAAGRNPRLYDDPDDLKPYSQSRPQSSHYAQSRPQSNPYAQSRPQTNPYASNQGYANPYYKHDDGRRLY</sequence>
<dbReference type="Proteomes" id="UP001178508">
    <property type="component" value="Chromosome 19"/>
</dbReference>
<keyword evidence="4" id="KW-0732">Signal</keyword>
<feature type="transmembrane region" description="Helical" evidence="10">
    <location>
        <begin position="240"/>
        <end position="264"/>
    </location>
</feature>
<evidence type="ECO:0000256" key="4">
    <source>
        <dbReference type="ARBA" id="ARBA00022729"/>
    </source>
</evidence>
<keyword evidence="3" id="KW-0245">EGF-like domain</keyword>
<evidence type="ECO:0000256" key="6">
    <source>
        <dbReference type="ARBA" id="ARBA00023136"/>
    </source>
</evidence>
<dbReference type="EMBL" id="OY660882">
    <property type="protein sequence ID" value="CAJ1081068.1"/>
    <property type="molecule type" value="Genomic_DNA"/>
</dbReference>